<evidence type="ECO:0000256" key="10">
    <source>
        <dbReference type="ARBA" id="ARBA00043260"/>
    </source>
</evidence>
<evidence type="ECO:0000256" key="3">
    <source>
        <dbReference type="ARBA" id="ARBA00022691"/>
    </source>
</evidence>
<dbReference type="PANTHER" id="PTHR43712">
    <property type="entry name" value="PUTATIVE (AFU_ORTHOLOGUE AFUA_4G14580)-RELATED"/>
    <property type="match status" value="1"/>
</dbReference>
<evidence type="ECO:0000256" key="5">
    <source>
        <dbReference type="ARBA" id="ARBA00037645"/>
    </source>
</evidence>
<evidence type="ECO:0000259" key="12">
    <source>
        <dbReference type="Pfam" id="PF00891"/>
    </source>
</evidence>
<dbReference type="InterPro" id="IPR003697">
    <property type="entry name" value="Maf-like"/>
</dbReference>
<dbReference type="Pfam" id="PF02545">
    <property type="entry name" value="Maf"/>
    <property type="match status" value="1"/>
</dbReference>
<dbReference type="GO" id="GO:0032259">
    <property type="term" value="P:methylation"/>
    <property type="evidence" value="ECO:0007669"/>
    <property type="project" value="UniProtKB-KW"/>
</dbReference>
<name>A0A8D1V8H6_PIG</name>
<dbReference type="PROSITE" id="PS51683">
    <property type="entry name" value="SAM_OMT_II"/>
    <property type="match status" value="1"/>
</dbReference>
<dbReference type="AlphaFoldDB" id="A0A8D1V8H6"/>
<dbReference type="Pfam" id="PF00891">
    <property type="entry name" value="Methyltransf_2"/>
    <property type="match status" value="1"/>
</dbReference>
<comment type="function">
    <text evidence="5">Catalyzes the transfer of a methyl group onto N-acetylserotonin, producing melatonin (N-acetyl-5-methoxytryptamine).</text>
</comment>
<keyword evidence="3" id="KW-0949">S-adenosyl-L-methionine</keyword>
<dbReference type="SUPFAM" id="SSF46785">
    <property type="entry name" value="Winged helix' DNA-binding domain"/>
    <property type="match status" value="1"/>
</dbReference>
<feature type="compositionally biased region" description="Gly residues" evidence="11">
    <location>
        <begin position="24"/>
        <end position="41"/>
    </location>
</feature>
<feature type="domain" description="O-methyltransferase dimerisation" evidence="13">
    <location>
        <begin position="309"/>
        <end position="387"/>
    </location>
</feature>
<dbReference type="EC" id="2.1.1.4" evidence="7"/>
<feature type="region of interest" description="Disordered" evidence="11">
    <location>
        <begin position="1"/>
        <end position="69"/>
    </location>
</feature>
<evidence type="ECO:0000313" key="15">
    <source>
        <dbReference type="Proteomes" id="UP000694723"/>
    </source>
</evidence>
<keyword evidence="10" id="KW-0471">Melatonin biosynthesis</keyword>
<dbReference type="Gene3D" id="3.90.950.10">
    <property type="match status" value="1"/>
</dbReference>
<protein>
    <recommendedName>
        <fullName evidence="8">Acetylserotonin O-methyltransferase</fullName>
        <ecNumber evidence="7">2.1.1.4</ecNumber>
    </recommendedName>
    <alternativeName>
        <fullName evidence="9">Hydroxyindole O-methyltransferase</fullName>
    </alternativeName>
</protein>
<dbReference type="InterPro" id="IPR016461">
    <property type="entry name" value="COMT-like"/>
</dbReference>
<proteinExistence type="predicted"/>
<keyword evidence="4" id="KW-0378">Hydrolase</keyword>
<feature type="compositionally biased region" description="Basic and acidic residues" evidence="11">
    <location>
        <begin position="272"/>
        <end position="282"/>
    </location>
</feature>
<evidence type="ECO:0000256" key="9">
    <source>
        <dbReference type="ARBA" id="ARBA00043054"/>
    </source>
</evidence>
<dbReference type="GO" id="GO:0046983">
    <property type="term" value="F:protein dimerization activity"/>
    <property type="evidence" value="ECO:0007669"/>
    <property type="project" value="InterPro"/>
</dbReference>
<feature type="compositionally biased region" description="Low complexity" evidence="11">
    <location>
        <begin position="52"/>
        <end position="62"/>
    </location>
</feature>
<dbReference type="GO" id="GO:0047429">
    <property type="term" value="F:nucleoside triphosphate diphosphatase activity"/>
    <property type="evidence" value="ECO:0007669"/>
    <property type="project" value="InterPro"/>
</dbReference>
<dbReference type="InterPro" id="IPR001077">
    <property type="entry name" value="COMT_C"/>
</dbReference>
<feature type="domain" description="O-methyltransferase C-terminal" evidence="12">
    <location>
        <begin position="410"/>
        <end position="585"/>
    </location>
</feature>
<dbReference type="GO" id="GO:0030187">
    <property type="term" value="P:melatonin biosynthetic process"/>
    <property type="evidence" value="ECO:0007669"/>
    <property type="project" value="UniProtKB-KW"/>
</dbReference>
<evidence type="ECO:0000256" key="8">
    <source>
        <dbReference type="ARBA" id="ARBA00040730"/>
    </source>
</evidence>
<reference evidence="14" key="1">
    <citation type="submission" date="2025-08" db="UniProtKB">
        <authorList>
            <consortium name="Ensembl"/>
        </authorList>
    </citation>
    <scope>IDENTIFICATION</scope>
</reference>
<dbReference type="Ensembl" id="ENSSSCT00060049147.1">
    <property type="protein sequence ID" value="ENSSSCP00060021040.1"/>
    <property type="gene ID" value="ENSSSCG00060036276.1"/>
</dbReference>
<evidence type="ECO:0000256" key="11">
    <source>
        <dbReference type="SAM" id="MobiDB-lite"/>
    </source>
</evidence>
<comment type="pathway">
    <text evidence="6">Aromatic compound metabolism; melatonin biosynthesis; melatonin from serotonin: step 1/2.</text>
</comment>
<accession>A0A8D1V8H6</accession>
<dbReference type="SUPFAM" id="SSF53335">
    <property type="entry name" value="S-adenosyl-L-methionine-dependent methyltransferases"/>
    <property type="match status" value="1"/>
</dbReference>
<keyword evidence="2" id="KW-0808">Transferase</keyword>
<sequence>MSGQCRDPGDSDGEGPAGLWVGLPGPGASGPHGKPRGGAGPGRPSRRRACRLRPLSRPPRTGQGAGVSLRFPGAGLGATGGGGGGCWVVDRGRGLSRGALATGEPWPRPLRQWGRWTQPGAWVLDGAAPPPPPEMAWHRAWRRGSSPGGHSLPLPHRGWGAAVPCRSPDRGSGGAGRVEVPCHLIPAPRRDKAGGYGIQALGGMLVEHVCGDFLNVVGFPLNRFCKELARLYYPPRAQDVQRLKHDSIPAVDTFEDLSDAEGGGPDPAGSHEGGRGGEKAGERPQALGAPHADLNGAAENRPPFPTGLLELMDAFKASKSLFTACKLQVFDVLQDQGPLKAADVARRIDASTGGTERLLDACVALGLLDRTDRGYSNTEAATLHLVSDGEHSLHGLAVYHDDHVWDLLTHLDRAVREGAGPTHRALGAMQAEPLCQDAPHEGTEGTLRFMRAAHGLSTLTARHVATAFDLSRFSSACDLGGCTGALARELAQEYPRLQVTVFDRPEVIELAGRFQPEGPQTGRIRFLPGHVFQDALPEADLYVLSGILQDLPGDKVHELLSRISNSCKPGGGILVVEAAPAEEAAEAVAPARIPRLRTLSPSDHQQLLRRHGFRDVQVARAGALLRVVLGTRAAP</sequence>
<organism evidence="14 15">
    <name type="scientific">Sus scrofa</name>
    <name type="common">Pig</name>
    <dbReference type="NCBI Taxonomy" id="9823"/>
    <lineage>
        <taxon>Eukaryota</taxon>
        <taxon>Metazoa</taxon>
        <taxon>Chordata</taxon>
        <taxon>Craniata</taxon>
        <taxon>Vertebrata</taxon>
        <taxon>Euteleostomi</taxon>
        <taxon>Mammalia</taxon>
        <taxon>Eutheria</taxon>
        <taxon>Laurasiatheria</taxon>
        <taxon>Artiodactyla</taxon>
        <taxon>Suina</taxon>
        <taxon>Suidae</taxon>
        <taxon>Sus</taxon>
    </lineage>
</organism>
<dbReference type="SUPFAM" id="SSF52972">
    <property type="entry name" value="ITPase-like"/>
    <property type="match status" value="1"/>
</dbReference>
<evidence type="ECO:0000259" key="13">
    <source>
        <dbReference type="Pfam" id="PF08100"/>
    </source>
</evidence>
<evidence type="ECO:0000256" key="6">
    <source>
        <dbReference type="ARBA" id="ARBA00037926"/>
    </source>
</evidence>
<evidence type="ECO:0000256" key="2">
    <source>
        <dbReference type="ARBA" id="ARBA00022679"/>
    </source>
</evidence>
<dbReference type="InterPro" id="IPR029001">
    <property type="entry name" value="ITPase-like_fam"/>
</dbReference>
<evidence type="ECO:0000256" key="1">
    <source>
        <dbReference type="ARBA" id="ARBA00022603"/>
    </source>
</evidence>
<dbReference type="InterPro" id="IPR036388">
    <property type="entry name" value="WH-like_DNA-bd_sf"/>
</dbReference>
<dbReference type="InterPro" id="IPR012967">
    <property type="entry name" value="COMT_dimerisation"/>
</dbReference>
<dbReference type="GO" id="GO:0017096">
    <property type="term" value="F:acetylserotonin O-methyltransferase activity"/>
    <property type="evidence" value="ECO:0007669"/>
    <property type="project" value="UniProtKB-EC"/>
</dbReference>
<evidence type="ECO:0000256" key="7">
    <source>
        <dbReference type="ARBA" id="ARBA00039116"/>
    </source>
</evidence>
<dbReference type="InterPro" id="IPR029063">
    <property type="entry name" value="SAM-dependent_MTases_sf"/>
</dbReference>
<keyword evidence="1" id="KW-0489">Methyltransferase</keyword>
<dbReference type="Proteomes" id="UP000694723">
    <property type="component" value="Unplaced"/>
</dbReference>
<evidence type="ECO:0000313" key="14">
    <source>
        <dbReference type="Ensembl" id="ENSSSCP00060021040.1"/>
    </source>
</evidence>
<feature type="region of interest" description="Disordered" evidence="11">
    <location>
        <begin position="255"/>
        <end position="300"/>
    </location>
</feature>
<evidence type="ECO:0000256" key="4">
    <source>
        <dbReference type="ARBA" id="ARBA00022801"/>
    </source>
</evidence>
<dbReference type="FunFam" id="1.10.10.10:FF:000358">
    <property type="entry name" value="Acetylserotonin O-methyltransferase"/>
    <property type="match status" value="1"/>
</dbReference>
<dbReference type="Gene3D" id="3.40.50.150">
    <property type="entry name" value="Vaccinia Virus protein VP39"/>
    <property type="match status" value="1"/>
</dbReference>
<dbReference type="PANTHER" id="PTHR43712:SF2">
    <property type="entry name" value="O-METHYLTRANSFERASE CICE"/>
    <property type="match status" value="1"/>
</dbReference>
<dbReference type="Gene3D" id="1.10.10.10">
    <property type="entry name" value="Winged helix-like DNA-binding domain superfamily/Winged helix DNA-binding domain"/>
    <property type="match status" value="1"/>
</dbReference>
<dbReference type="InterPro" id="IPR036390">
    <property type="entry name" value="WH_DNA-bd_sf"/>
</dbReference>
<dbReference type="Pfam" id="PF08100">
    <property type="entry name" value="Dimerisation"/>
    <property type="match status" value="1"/>
</dbReference>